<protein>
    <recommendedName>
        <fullName evidence="2">Urease accessory protein UreH-like transmembrane domain-containing protein</fullName>
    </recommendedName>
</protein>
<dbReference type="AlphaFoldDB" id="A0A8J3FA91"/>
<feature type="domain" description="Urease accessory protein UreH-like transmembrane" evidence="2">
    <location>
        <begin position="31"/>
        <end position="239"/>
    </location>
</feature>
<name>A0A8J3FA91_9BACI</name>
<dbReference type="Pfam" id="PF13386">
    <property type="entry name" value="DsbD_2"/>
    <property type="match status" value="1"/>
</dbReference>
<dbReference type="InterPro" id="IPR039447">
    <property type="entry name" value="UreH-like_TM_dom"/>
</dbReference>
<dbReference type="Proteomes" id="UP000637720">
    <property type="component" value="Unassembled WGS sequence"/>
</dbReference>
<proteinExistence type="predicted"/>
<feature type="transmembrane region" description="Helical" evidence="1">
    <location>
        <begin position="229"/>
        <end position="247"/>
    </location>
</feature>
<feature type="transmembrane region" description="Helical" evidence="1">
    <location>
        <begin position="185"/>
        <end position="208"/>
    </location>
</feature>
<dbReference type="EMBL" id="BMOF01000011">
    <property type="protein sequence ID" value="GGJ96843.1"/>
    <property type="molecule type" value="Genomic_DNA"/>
</dbReference>
<gene>
    <name evidence="3" type="ORF">GCM10007043_08290</name>
</gene>
<dbReference type="RefSeq" id="WP_188816872.1">
    <property type="nucleotide sequence ID" value="NZ_BMOF01000011.1"/>
</dbReference>
<reference evidence="3" key="1">
    <citation type="journal article" date="2014" name="Int. J. Syst. Evol. Microbiol.">
        <title>Complete genome sequence of Corynebacterium casei LMG S-19264T (=DSM 44701T), isolated from a smear-ripened cheese.</title>
        <authorList>
            <consortium name="US DOE Joint Genome Institute (JGI-PGF)"/>
            <person name="Walter F."/>
            <person name="Albersmeier A."/>
            <person name="Kalinowski J."/>
            <person name="Ruckert C."/>
        </authorList>
    </citation>
    <scope>NUCLEOTIDE SEQUENCE</scope>
    <source>
        <strain evidence="3">JCM 14719</strain>
    </source>
</reference>
<keyword evidence="1" id="KW-0472">Membrane</keyword>
<feature type="transmembrane region" description="Helical" evidence="1">
    <location>
        <begin position="151"/>
        <end position="179"/>
    </location>
</feature>
<organism evidence="3 4">
    <name type="scientific">Calditerricola satsumensis</name>
    <dbReference type="NCBI Taxonomy" id="373054"/>
    <lineage>
        <taxon>Bacteria</taxon>
        <taxon>Bacillati</taxon>
        <taxon>Bacillota</taxon>
        <taxon>Bacilli</taxon>
        <taxon>Bacillales</taxon>
        <taxon>Bacillaceae</taxon>
        <taxon>Calditerricola</taxon>
    </lineage>
</organism>
<keyword evidence="4" id="KW-1185">Reference proteome</keyword>
<feature type="transmembrane region" description="Helical" evidence="1">
    <location>
        <begin position="109"/>
        <end position="126"/>
    </location>
</feature>
<sequence>MWYEWLSAISRALSEPFLQLSQATTVPELSALVLGMVGAFAPCQLTAHVGALAYFSERAAGERFSASELAWYLVGRMAVYTVLGVAAYLLGKEWGNQLIPLFSWSRKALGPLLVLTGLVMLGWLRWRKGIGGRLEAWGTRLALLLAPRGRAFLLGVAFSLGFCPTMFLLFFGLLIPLMFSSASGLLLPPLFALGTAVPLLVVFGLLYGTGASRSLVRALRRFGHGLTRAVGAVFVLIGLLDTVTYWTL</sequence>
<evidence type="ECO:0000259" key="2">
    <source>
        <dbReference type="Pfam" id="PF13386"/>
    </source>
</evidence>
<keyword evidence="1" id="KW-0812">Transmembrane</keyword>
<evidence type="ECO:0000313" key="3">
    <source>
        <dbReference type="EMBL" id="GGJ96843.1"/>
    </source>
</evidence>
<keyword evidence="1" id="KW-1133">Transmembrane helix</keyword>
<evidence type="ECO:0000313" key="4">
    <source>
        <dbReference type="Proteomes" id="UP000637720"/>
    </source>
</evidence>
<accession>A0A8J3FA91</accession>
<reference evidence="3" key="2">
    <citation type="submission" date="2020-09" db="EMBL/GenBank/DDBJ databases">
        <authorList>
            <person name="Sun Q."/>
            <person name="Ohkuma M."/>
        </authorList>
    </citation>
    <scope>NUCLEOTIDE SEQUENCE</scope>
    <source>
        <strain evidence="3">JCM 14719</strain>
    </source>
</reference>
<evidence type="ECO:0000256" key="1">
    <source>
        <dbReference type="SAM" id="Phobius"/>
    </source>
</evidence>
<feature type="transmembrane region" description="Helical" evidence="1">
    <location>
        <begin position="31"/>
        <end position="57"/>
    </location>
</feature>
<feature type="transmembrane region" description="Helical" evidence="1">
    <location>
        <begin position="69"/>
        <end position="89"/>
    </location>
</feature>
<comment type="caution">
    <text evidence="3">The sequence shown here is derived from an EMBL/GenBank/DDBJ whole genome shotgun (WGS) entry which is preliminary data.</text>
</comment>